<evidence type="ECO:0000313" key="6">
    <source>
        <dbReference type="EMBL" id="KAG2172198.1"/>
    </source>
</evidence>
<feature type="domain" description="Deacetylase sirtuin-type" evidence="5">
    <location>
        <begin position="26"/>
        <end position="323"/>
    </location>
</feature>
<dbReference type="PROSITE" id="PS50305">
    <property type="entry name" value="SIRTUIN"/>
    <property type="match status" value="1"/>
</dbReference>
<dbReference type="Gene3D" id="3.40.50.1220">
    <property type="entry name" value="TPP-binding domain"/>
    <property type="match status" value="1"/>
</dbReference>
<feature type="binding site" evidence="4">
    <location>
        <position position="165"/>
    </location>
    <ligand>
        <name>Zn(2+)</name>
        <dbReference type="ChEBI" id="CHEBI:29105"/>
    </ligand>
</feature>
<feature type="binding site" evidence="4">
    <location>
        <position position="168"/>
    </location>
    <ligand>
        <name>Zn(2+)</name>
        <dbReference type="ChEBI" id="CHEBI:29105"/>
    </ligand>
</feature>
<feature type="binding site" evidence="4">
    <location>
        <position position="193"/>
    </location>
    <ligand>
        <name>Zn(2+)</name>
        <dbReference type="ChEBI" id="CHEBI:29105"/>
    </ligand>
</feature>
<dbReference type="OrthoDB" id="2919105at2759"/>
<evidence type="ECO:0000256" key="1">
    <source>
        <dbReference type="ARBA" id="ARBA00006924"/>
    </source>
</evidence>
<protein>
    <recommendedName>
        <fullName evidence="5">Deacetylase sirtuin-type domain-containing protein</fullName>
    </recommendedName>
</protein>
<sequence length="380" mass="42767">KLKQSHLPFSFTRIPMKVKIAIAEPPEVTGPLLFDLAKYIAKSKRALVITGAGISCSSGIPDFRSTNGLYDLVKAKHPNVVVKGRDLFDATLFKEESTTRVFYTFMAELKTLISSAVPTPTHSFIRQLQDNGQLLRCYTQNIDCLEELVDLPVVQLHGSMNKVKCTICTASYGFSTDHQQQFRDGNPPPCPKCQDLFDERQRLGKRSLATGTLRPDIVLYNEDHPLGESIGEMQFTDLKKRPDLMIVMGTSLKIPALKKFIKQAARVVHSNKNGRVVFVNRTPCTKEWEKVFDYEILSDTDDWVNQIQTLTQRIQQDQALKRKLSVPHDDLESEKENVAIKSIKKSKSQSCCTKKSSQTTLDGLKVTKSIKTVFKKSISA</sequence>
<feature type="binding site" evidence="4">
    <location>
        <position position="190"/>
    </location>
    <ligand>
        <name>Zn(2+)</name>
        <dbReference type="ChEBI" id="CHEBI:29105"/>
    </ligand>
</feature>
<reference evidence="6" key="1">
    <citation type="submission" date="2020-12" db="EMBL/GenBank/DDBJ databases">
        <title>Metabolic potential, ecology and presence of endohyphal bacteria is reflected in genomic diversity of Mucoromycotina.</title>
        <authorList>
            <person name="Muszewska A."/>
            <person name="Okrasinska A."/>
            <person name="Steczkiewicz K."/>
            <person name="Drgas O."/>
            <person name="Orlowska M."/>
            <person name="Perlinska-Lenart U."/>
            <person name="Aleksandrzak-Piekarczyk T."/>
            <person name="Szatraj K."/>
            <person name="Zielenkiewicz U."/>
            <person name="Pilsyk S."/>
            <person name="Malc E."/>
            <person name="Mieczkowski P."/>
            <person name="Kruszewska J.S."/>
            <person name="Biernat P."/>
            <person name="Pawlowska J."/>
        </authorList>
    </citation>
    <scope>NUCLEOTIDE SEQUENCE</scope>
    <source>
        <strain evidence="6">WA0000067209</strain>
    </source>
</reference>
<dbReference type="Pfam" id="PF02146">
    <property type="entry name" value="SIR2"/>
    <property type="match status" value="1"/>
</dbReference>
<dbReference type="CDD" id="cd01407">
    <property type="entry name" value="SIR2-fam"/>
    <property type="match status" value="1"/>
</dbReference>
<keyword evidence="7" id="KW-1185">Reference proteome</keyword>
<keyword evidence="3" id="KW-0520">NAD</keyword>
<feature type="active site" description="Proton acceptor" evidence="4">
    <location>
        <position position="157"/>
    </location>
</feature>
<comment type="caution">
    <text evidence="6">The sequence shown here is derived from an EMBL/GenBank/DDBJ whole genome shotgun (WGS) entry which is preliminary data.</text>
</comment>
<keyword evidence="4" id="KW-0862">Zinc</keyword>
<dbReference type="GO" id="GO:0005634">
    <property type="term" value="C:nucleus"/>
    <property type="evidence" value="ECO:0007669"/>
    <property type="project" value="TreeGrafter"/>
</dbReference>
<dbReference type="EMBL" id="JAEPQZ010000017">
    <property type="protein sequence ID" value="KAG2172198.1"/>
    <property type="molecule type" value="Genomic_DNA"/>
</dbReference>
<dbReference type="GO" id="GO:0070403">
    <property type="term" value="F:NAD+ binding"/>
    <property type="evidence" value="ECO:0007669"/>
    <property type="project" value="InterPro"/>
</dbReference>
<evidence type="ECO:0000313" key="7">
    <source>
        <dbReference type="Proteomes" id="UP000654370"/>
    </source>
</evidence>
<dbReference type="GO" id="GO:0046872">
    <property type="term" value="F:metal ion binding"/>
    <property type="evidence" value="ECO:0007669"/>
    <property type="project" value="UniProtKB-KW"/>
</dbReference>
<accession>A0A8H7PE23</accession>
<dbReference type="GO" id="GO:0017136">
    <property type="term" value="F:histone deacetylase activity, NAD-dependent"/>
    <property type="evidence" value="ECO:0007669"/>
    <property type="project" value="TreeGrafter"/>
</dbReference>
<dbReference type="Proteomes" id="UP000654370">
    <property type="component" value="Unassembled WGS sequence"/>
</dbReference>
<dbReference type="InterPro" id="IPR003000">
    <property type="entry name" value="Sirtuin"/>
</dbReference>
<dbReference type="PANTHER" id="PTHR11085:SF8">
    <property type="entry name" value="NAD-DEPENDENT HISTONE DEACETYLASE HST3"/>
    <property type="match status" value="1"/>
</dbReference>
<proteinExistence type="inferred from homology"/>
<comment type="similarity">
    <text evidence="1">Belongs to the sirtuin family. Class I subfamily.</text>
</comment>
<feature type="non-terminal residue" evidence="6">
    <location>
        <position position="1"/>
    </location>
</feature>
<dbReference type="InterPro" id="IPR050134">
    <property type="entry name" value="NAD-dep_sirtuin_deacylases"/>
</dbReference>
<dbReference type="InterPro" id="IPR029035">
    <property type="entry name" value="DHS-like_NAD/FAD-binding_dom"/>
</dbReference>
<evidence type="ECO:0000256" key="3">
    <source>
        <dbReference type="ARBA" id="ARBA00023027"/>
    </source>
</evidence>
<dbReference type="SUPFAM" id="SSF52467">
    <property type="entry name" value="DHS-like NAD/FAD-binding domain"/>
    <property type="match status" value="1"/>
</dbReference>
<dbReference type="InterPro" id="IPR026590">
    <property type="entry name" value="Ssirtuin_cat_dom"/>
</dbReference>
<keyword evidence="2" id="KW-0808">Transferase</keyword>
<dbReference type="InterPro" id="IPR026591">
    <property type="entry name" value="Sirtuin_cat_small_dom_sf"/>
</dbReference>
<dbReference type="AlphaFoldDB" id="A0A8H7PE23"/>
<dbReference type="PANTHER" id="PTHR11085">
    <property type="entry name" value="NAD-DEPENDENT PROTEIN DEACYLASE SIRTUIN-5, MITOCHONDRIAL-RELATED"/>
    <property type="match status" value="1"/>
</dbReference>
<organism evidence="6 7">
    <name type="scientific">Mortierella isabellina</name>
    <name type="common">Filamentous fungus</name>
    <name type="synonym">Umbelopsis isabellina</name>
    <dbReference type="NCBI Taxonomy" id="91625"/>
    <lineage>
        <taxon>Eukaryota</taxon>
        <taxon>Fungi</taxon>
        <taxon>Fungi incertae sedis</taxon>
        <taxon>Mucoromycota</taxon>
        <taxon>Mucoromycotina</taxon>
        <taxon>Umbelopsidomycetes</taxon>
        <taxon>Umbelopsidales</taxon>
        <taxon>Umbelopsidaceae</taxon>
        <taxon>Umbelopsis</taxon>
    </lineage>
</organism>
<dbReference type="Gene3D" id="3.30.1600.10">
    <property type="entry name" value="SIR2/SIRT2 'Small Domain"/>
    <property type="match status" value="1"/>
</dbReference>
<keyword evidence="4" id="KW-0479">Metal-binding</keyword>
<evidence type="ECO:0000259" key="5">
    <source>
        <dbReference type="PROSITE" id="PS50305"/>
    </source>
</evidence>
<evidence type="ECO:0000256" key="2">
    <source>
        <dbReference type="ARBA" id="ARBA00022679"/>
    </source>
</evidence>
<gene>
    <name evidence="6" type="ORF">INT43_004739</name>
</gene>
<name>A0A8H7PE23_MORIS</name>
<evidence type="ECO:0000256" key="4">
    <source>
        <dbReference type="PROSITE-ProRule" id="PRU00236"/>
    </source>
</evidence>